<evidence type="ECO:0000313" key="5">
    <source>
        <dbReference type="Proteomes" id="UP001178507"/>
    </source>
</evidence>
<name>A0AA36IC30_9DINO</name>
<evidence type="ECO:0000313" key="4">
    <source>
        <dbReference type="EMBL" id="CAJ1384973.1"/>
    </source>
</evidence>
<dbReference type="InterPro" id="IPR011333">
    <property type="entry name" value="SKP1/BTB/POZ_sf"/>
</dbReference>
<dbReference type="AlphaFoldDB" id="A0AA36IC30"/>
<dbReference type="Pfam" id="PF00651">
    <property type="entry name" value="BTB"/>
    <property type="match status" value="1"/>
</dbReference>
<proteinExistence type="predicted"/>
<dbReference type="PROSITE" id="PS51375">
    <property type="entry name" value="PPR"/>
    <property type="match status" value="1"/>
</dbReference>
<dbReference type="PROSITE" id="PS50097">
    <property type="entry name" value="BTB"/>
    <property type="match status" value="1"/>
</dbReference>
<dbReference type="InterPro" id="IPR000210">
    <property type="entry name" value="BTB/POZ_dom"/>
</dbReference>
<keyword evidence="5" id="KW-1185">Reference proteome</keyword>
<reference evidence="4" key="1">
    <citation type="submission" date="2023-08" db="EMBL/GenBank/DDBJ databases">
        <authorList>
            <person name="Chen Y."/>
            <person name="Shah S."/>
            <person name="Dougan E. K."/>
            <person name="Thang M."/>
            <person name="Chan C."/>
        </authorList>
    </citation>
    <scope>NUCLEOTIDE SEQUENCE</scope>
</reference>
<dbReference type="Proteomes" id="UP001178507">
    <property type="component" value="Unassembled WGS sequence"/>
</dbReference>
<sequence>MDGASGFVTAAALTKRLVRLGSSGRWRQALKELSGAGLRVNVVHFNAAARACAGELGAWENALQLLRGMAEVGVEADKVGYSTGLSNCGAQLEWRHSLQLLQEAPRDAVTWASAASACERSRQWPQALAACASAGGSLGAVDAVLQGAAAAAAGAGGVWAGALHLCNGLRVNVICLTTAASAASRASRWRAALALGAVCRGAAPRHAAMAARGGWRSAGELLRSFGGLQLRREAIGFNACLTAVGLVGHWPQTAALLAEMRGVAVVPTEASANTAAAAFSQAGCWPRTVRMLQHMTPALAASEALAVCEQAGRWAETLALLRCGGAVRLTTAALAQAARSCTVARRWRWSLVVLAGLVHGSSERLRRAWPALDTSNLTAEELTQMAWMGAQLSRFTPAWANVAEALAPQLPQLPLPELGRALWSFGTLAVASPGFLKAAAAEAAARLRGGTEVTPRILADLSWGFCSLDFHEASLYLELLEAAGRLVGSLSLAQPRLALMDFARKMLVVLWASSLCVPVPAGMLRLLRLQLGRVGKELGQTQDGEVSRARAGPGNGDAPRIVLDLPDRLVLQKPQGWQARAPGAHTSNSVLLRCFGKGGDLSVVVEAEDGAVAAEFQVWSCLLREWSEVFRAMLNPEHGFQEQQQAKLVIREFSAGAVESCLRFLYSGRLEAHGEMLVEVCVLADKYSLSELQRVACRQLNQEMTAVDACRLCQFATQCGSAQAKQVAMDLIMREPQEALPFAHLLGPQLLDEILDSGALCIEPGELLPLILTWGLPGEHCLDVKAILEKTYVQREVAALEDSQFAQLQPLASEVQCWEILQSCRQKCKRGEHTTDALYTLWERYETAFPEDLPERPPFLGYWVNVIPGTPRFGSGAPLPMSDMGIRGASNALLYLERLARNDEASLNLAENDWLEWMLPNFQLHLEGVSFGDSARVSALERVEMFVSMSGTSWDRVLDSQAWVQRHGPILQGEVIPCRSNGPVRWFRLCMRKGSLEGEFCLQGILQSIGKPSA</sequence>
<dbReference type="SMART" id="SM00225">
    <property type="entry name" value="BTB"/>
    <property type="match status" value="1"/>
</dbReference>
<comment type="caution">
    <text evidence="4">The sequence shown here is derived from an EMBL/GenBank/DDBJ whole genome shotgun (WGS) entry which is preliminary data.</text>
</comment>
<protein>
    <recommendedName>
        <fullName evidence="3">BTB domain-containing protein</fullName>
    </recommendedName>
</protein>
<dbReference type="SUPFAM" id="SSF54695">
    <property type="entry name" value="POZ domain"/>
    <property type="match status" value="1"/>
</dbReference>
<gene>
    <name evidence="4" type="ORF">EVOR1521_LOCUS11687</name>
</gene>
<evidence type="ECO:0000256" key="2">
    <source>
        <dbReference type="PROSITE-ProRule" id="PRU00708"/>
    </source>
</evidence>
<dbReference type="Gene3D" id="3.30.710.10">
    <property type="entry name" value="Potassium Channel Kv1.1, Chain A"/>
    <property type="match status" value="1"/>
</dbReference>
<dbReference type="InterPro" id="IPR002885">
    <property type="entry name" value="PPR_rpt"/>
</dbReference>
<feature type="domain" description="BTB" evidence="3">
    <location>
        <begin position="599"/>
        <end position="674"/>
    </location>
</feature>
<dbReference type="InterPro" id="IPR011990">
    <property type="entry name" value="TPR-like_helical_dom_sf"/>
</dbReference>
<evidence type="ECO:0000259" key="3">
    <source>
        <dbReference type="PROSITE" id="PS50097"/>
    </source>
</evidence>
<dbReference type="PANTHER" id="PTHR47447:SF17">
    <property type="entry name" value="OS12G0638900 PROTEIN"/>
    <property type="match status" value="1"/>
</dbReference>
<organism evidence="4 5">
    <name type="scientific">Effrenium voratum</name>
    <dbReference type="NCBI Taxonomy" id="2562239"/>
    <lineage>
        <taxon>Eukaryota</taxon>
        <taxon>Sar</taxon>
        <taxon>Alveolata</taxon>
        <taxon>Dinophyceae</taxon>
        <taxon>Suessiales</taxon>
        <taxon>Symbiodiniaceae</taxon>
        <taxon>Effrenium</taxon>
    </lineage>
</organism>
<dbReference type="CDD" id="cd18186">
    <property type="entry name" value="BTB_POZ_ZBTB_KLHL-like"/>
    <property type="match status" value="1"/>
</dbReference>
<evidence type="ECO:0000256" key="1">
    <source>
        <dbReference type="ARBA" id="ARBA00022737"/>
    </source>
</evidence>
<feature type="repeat" description="PPR" evidence="2">
    <location>
        <begin position="41"/>
        <end position="76"/>
    </location>
</feature>
<dbReference type="Gene3D" id="1.25.40.10">
    <property type="entry name" value="Tetratricopeptide repeat domain"/>
    <property type="match status" value="2"/>
</dbReference>
<accession>A0AA36IC30</accession>
<dbReference type="EMBL" id="CAUJNA010001175">
    <property type="protein sequence ID" value="CAJ1384973.1"/>
    <property type="molecule type" value="Genomic_DNA"/>
</dbReference>
<keyword evidence="1" id="KW-0677">Repeat</keyword>
<dbReference type="PANTHER" id="PTHR47447">
    <property type="entry name" value="OS03G0856100 PROTEIN"/>
    <property type="match status" value="1"/>
</dbReference>